<dbReference type="EMBL" id="WOGU01000012">
    <property type="protein sequence ID" value="MUN64287.1"/>
    <property type="molecule type" value="Genomic_DNA"/>
</dbReference>
<dbReference type="AlphaFoldDB" id="A0A6N8GPY5"/>
<organism evidence="1 2">
    <name type="scientific">Kocuria sediminis</name>
    <dbReference type="NCBI Taxonomy" id="1038857"/>
    <lineage>
        <taxon>Bacteria</taxon>
        <taxon>Bacillati</taxon>
        <taxon>Actinomycetota</taxon>
        <taxon>Actinomycetes</taxon>
        <taxon>Micrococcales</taxon>
        <taxon>Micrococcaceae</taxon>
        <taxon>Kocuria</taxon>
    </lineage>
</organism>
<gene>
    <name evidence="1" type="ORF">GMA12_14265</name>
</gene>
<evidence type="ECO:0000313" key="2">
    <source>
        <dbReference type="Proteomes" id="UP000436989"/>
    </source>
</evidence>
<evidence type="ECO:0008006" key="3">
    <source>
        <dbReference type="Google" id="ProtNLM"/>
    </source>
</evidence>
<accession>A0A6N8GPY5</accession>
<sequence length="116" mass="12163">MKHTMSVLVQVDLDATHVRILVTGCLTEANQHVLHPVIGRARTLGAGVPVRVDLDSVRHLQPAAVTLLRAAVDHEGASPDLGAVSISVPAGPRAHPLAELPVRPLRDPAPRPALAA</sequence>
<keyword evidence="2" id="KW-1185">Reference proteome</keyword>
<proteinExistence type="predicted"/>
<comment type="caution">
    <text evidence="1">The sequence shown here is derived from an EMBL/GenBank/DDBJ whole genome shotgun (WGS) entry which is preliminary data.</text>
</comment>
<name>A0A6N8GPY5_9MICC</name>
<evidence type="ECO:0000313" key="1">
    <source>
        <dbReference type="EMBL" id="MUN64287.1"/>
    </source>
</evidence>
<dbReference type="Proteomes" id="UP000436989">
    <property type="component" value="Unassembled WGS sequence"/>
</dbReference>
<reference evidence="1 2" key="1">
    <citation type="submission" date="2019-12" db="EMBL/GenBank/DDBJ databases">
        <authorList>
            <person name="Shi Y."/>
        </authorList>
    </citation>
    <scope>NUCLEOTIDE SEQUENCE [LARGE SCALE GENOMIC DNA]</scope>
    <source>
        <strain evidence="1 2">JCM 17929</strain>
    </source>
</reference>
<dbReference type="RefSeq" id="WP_156270136.1">
    <property type="nucleotide sequence ID" value="NZ_WOGU01000012.1"/>
</dbReference>
<protein>
    <recommendedName>
        <fullName evidence="3">STAS domain-containing protein</fullName>
    </recommendedName>
</protein>